<dbReference type="InterPro" id="IPR033480">
    <property type="entry name" value="sCache_2"/>
</dbReference>
<proteinExistence type="predicted"/>
<keyword evidence="3 6" id="KW-0812">Transmembrane</keyword>
<keyword evidence="2" id="KW-1003">Cell membrane</keyword>
<protein>
    <submittedName>
        <fullName evidence="8">Cache domain-containing protein</fullName>
    </submittedName>
</protein>
<dbReference type="InterPro" id="IPR004010">
    <property type="entry name" value="Double_Cache_2"/>
</dbReference>
<comment type="subcellular location">
    <subcellularLocation>
        <location evidence="1">Cell membrane</location>
        <topology evidence="1">Multi-pass membrane protein</topology>
    </subcellularLocation>
</comment>
<name>A0ABT7VTR8_9GAMM</name>
<feature type="transmembrane region" description="Helical" evidence="6">
    <location>
        <begin position="343"/>
        <end position="365"/>
    </location>
</feature>
<reference evidence="8" key="1">
    <citation type="submission" date="2023-06" db="EMBL/GenBank/DDBJ databases">
        <title>Uncultivated large filamentous bacteria from sulfidic sediments reveal new species and different genomic features in energy metabolism and defense.</title>
        <authorList>
            <person name="Fonseca A."/>
        </authorList>
    </citation>
    <scope>NUCLEOTIDE SEQUENCE</scope>
    <source>
        <strain evidence="8">HSG4</strain>
    </source>
</reference>
<feature type="non-terminal residue" evidence="8">
    <location>
        <position position="1"/>
    </location>
</feature>
<accession>A0ABT7VTR8</accession>
<keyword evidence="4 6" id="KW-1133">Transmembrane helix</keyword>
<keyword evidence="5 6" id="KW-0472">Membrane</keyword>
<evidence type="ECO:0000256" key="1">
    <source>
        <dbReference type="ARBA" id="ARBA00004651"/>
    </source>
</evidence>
<evidence type="ECO:0000256" key="3">
    <source>
        <dbReference type="ARBA" id="ARBA00022692"/>
    </source>
</evidence>
<comment type="caution">
    <text evidence="8">The sequence shown here is derived from an EMBL/GenBank/DDBJ whole genome shotgun (WGS) entry which is preliminary data.</text>
</comment>
<evidence type="ECO:0000313" key="9">
    <source>
        <dbReference type="Proteomes" id="UP001171945"/>
    </source>
</evidence>
<evidence type="ECO:0000259" key="7">
    <source>
        <dbReference type="SMART" id="SM01049"/>
    </source>
</evidence>
<organism evidence="8 9">
    <name type="scientific">Candidatus Marithioploca araucensis</name>
    <dbReference type="NCBI Taxonomy" id="70273"/>
    <lineage>
        <taxon>Bacteria</taxon>
        <taxon>Pseudomonadati</taxon>
        <taxon>Pseudomonadota</taxon>
        <taxon>Gammaproteobacteria</taxon>
        <taxon>Thiotrichales</taxon>
        <taxon>Thiotrichaceae</taxon>
        <taxon>Candidatus Marithioploca</taxon>
    </lineage>
</organism>
<dbReference type="SMART" id="SM01049">
    <property type="entry name" value="Cache_2"/>
    <property type="match status" value="1"/>
</dbReference>
<sequence>IYDLIERRDSDIKKYHNDELIRIKESLKDHVDLAYATIDINYKNARDKAYLEKYYGRRLTNIIDIAESIINSKVEAVKRQDLTLSDAQAQAAEEIKKLRYDKGKGSIWITDTTSPFPKMVMHPIDPSLDGQEMKDHKYDTALGKGQNLFVAALENSQAHGKGFIDYLWPKTTEGVTHKALKLAYVRLSQEWNWIIGTDIYVDDAGYDAIEKARDELKEMKSNKMKSNNGFGYFWINSTSDTNKIMDPSILPSTEDQILDNDKLKNLFNLFIDICKKQNGSGFYKYKWPKNTMKGDSDQEVNKLSYFKLHVPSGWIVGTSVYIDHLDKTVSEKKASTEEQIASLITKMVIIATIAIFLIGFIDYLFGKLFPKKNTANPHLAGSSSVKQAPVSTSHFVNPEIPVFTHGANQQTTLRTDECIRMVQEITKTLTAEQSKLLDRALQGISPTNNANQPAFDNAPEMTNQIKFVTDEVKQLANQTYQTINDVKKMVDINQAESQTTNSADIPQFNQVMGNLDKMVDKGMKMSF</sequence>
<evidence type="ECO:0000256" key="4">
    <source>
        <dbReference type="ARBA" id="ARBA00022989"/>
    </source>
</evidence>
<evidence type="ECO:0000256" key="2">
    <source>
        <dbReference type="ARBA" id="ARBA00022475"/>
    </source>
</evidence>
<dbReference type="Proteomes" id="UP001171945">
    <property type="component" value="Unassembled WGS sequence"/>
</dbReference>
<gene>
    <name evidence="8" type="ORF">QUF54_06295</name>
</gene>
<dbReference type="EMBL" id="JAUCGM010000367">
    <property type="protein sequence ID" value="MDM8562948.1"/>
    <property type="molecule type" value="Genomic_DNA"/>
</dbReference>
<evidence type="ECO:0000256" key="5">
    <source>
        <dbReference type="ARBA" id="ARBA00023136"/>
    </source>
</evidence>
<keyword evidence="9" id="KW-1185">Reference proteome</keyword>
<evidence type="ECO:0000313" key="8">
    <source>
        <dbReference type="EMBL" id="MDM8562948.1"/>
    </source>
</evidence>
<dbReference type="Gene3D" id="3.30.450.20">
    <property type="entry name" value="PAS domain"/>
    <property type="match status" value="2"/>
</dbReference>
<dbReference type="Pfam" id="PF08269">
    <property type="entry name" value="dCache_2"/>
    <property type="match status" value="1"/>
</dbReference>
<feature type="domain" description="Single Cache" evidence="7">
    <location>
        <begin position="56"/>
        <end position="150"/>
    </location>
</feature>
<evidence type="ECO:0000256" key="6">
    <source>
        <dbReference type="SAM" id="Phobius"/>
    </source>
</evidence>